<protein>
    <submittedName>
        <fullName evidence="5">LacI family DNA-binding transcriptional regulator</fullName>
    </submittedName>
</protein>
<evidence type="ECO:0000313" key="6">
    <source>
        <dbReference type="Proteomes" id="UP001339911"/>
    </source>
</evidence>
<dbReference type="Gene3D" id="1.10.260.40">
    <property type="entry name" value="lambda repressor-like DNA-binding domains"/>
    <property type="match status" value="1"/>
</dbReference>
<dbReference type="InterPro" id="IPR000843">
    <property type="entry name" value="HTH_LacI"/>
</dbReference>
<dbReference type="Pfam" id="PF00356">
    <property type="entry name" value="LacI"/>
    <property type="match status" value="1"/>
</dbReference>
<dbReference type="RefSeq" id="WP_331208843.1">
    <property type="nucleotide sequence ID" value="NZ_JAZGQL010000012.1"/>
</dbReference>
<evidence type="ECO:0000256" key="3">
    <source>
        <dbReference type="ARBA" id="ARBA00023163"/>
    </source>
</evidence>
<keyword evidence="2 5" id="KW-0238">DNA-binding</keyword>
<dbReference type="Gene3D" id="3.40.50.2300">
    <property type="match status" value="2"/>
</dbReference>
<dbReference type="InterPro" id="IPR010982">
    <property type="entry name" value="Lambda_DNA-bd_dom_sf"/>
</dbReference>
<gene>
    <name evidence="5" type="ORF">V1634_17190</name>
</gene>
<dbReference type="PANTHER" id="PTHR30146">
    <property type="entry name" value="LACI-RELATED TRANSCRIPTIONAL REPRESSOR"/>
    <property type="match status" value="1"/>
</dbReference>
<dbReference type="EMBL" id="JAZGQL010000012">
    <property type="protein sequence ID" value="MEE6308566.1"/>
    <property type="molecule type" value="Genomic_DNA"/>
</dbReference>
<evidence type="ECO:0000256" key="1">
    <source>
        <dbReference type="ARBA" id="ARBA00023015"/>
    </source>
</evidence>
<evidence type="ECO:0000313" key="5">
    <source>
        <dbReference type="EMBL" id="MEE6308566.1"/>
    </source>
</evidence>
<name>A0ABU7SF62_9ACTN</name>
<evidence type="ECO:0000259" key="4">
    <source>
        <dbReference type="PROSITE" id="PS50932"/>
    </source>
</evidence>
<dbReference type="SUPFAM" id="SSF47413">
    <property type="entry name" value="lambda repressor-like DNA-binding domains"/>
    <property type="match status" value="1"/>
</dbReference>
<dbReference type="GO" id="GO:0003677">
    <property type="term" value="F:DNA binding"/>
    <property type="evidence" value="ECO:0007669"/>
    <property type="project" value="UniProtKB-KW"/>
</dbReference>
<dbReference type="Pfam" id="PF13377">
    <property type="entry name" value="Peripla_BP_3"/>
    <property type="match status" value="1"/>
</dbReference>
<feature type="domain" description="HTH lacI-type" evidence="4">
    <location>
        <begin position="16"/>
        <end position="70"/>
    </location>
</feature>
<accession>A0ABU7SF62</accession>
<dbReference type="SUPFAM" id="SSF53822">
    <property type="entry name" value="Periplasmic binding protein-like I"/>
    <property type="match status" value="1"/>
</dbReference>
<reference evidence="5 6" key="1">
    <citation type="submission" date="2024-01" db="EMBL/GenBank/DDBJ databases">
        <title>Genome insights into Plantactinospora veratri sp. nov.</title>
        <authorList>
            <person name="Wang L."/>
        </authorList>
    </citation>
    <scope>NUCLEOTIDE SEQUENCE [LARGE SCALE GENOMIC DNA]</scope>
    <source>
        <strain evidence="5 6">NEAU-FHS4</strain>
    </source>
</reference>
<dbReference type="SMART" id="SM00354">
    <property type="entry name" value="HTH_LACI"/>
    <property type="match status" value="1"/>
</dbReference>
<dbReference type="CDD" id="cd01392">
    <property type="entry name" value="HTH_LacI"/>
    <property type="match status" value="1"/>
</dbReference>
<sequence length="345" mass="36698">MSQTRPPAPGPDETRVTLVQVAKLAGVSPTTVSHVLSGKRWVAEATQETVREVIRQLGYRPNNVARSLRTRRSRMVAVVVPDITNPFYAVLTRGLADAVDGAGYGSYVCNTDGVPEREDAFLADVRDRGVDGVVMAAGDVTAELRTGPAGLGIPAVCVGGALDDDPHVDLVTPDDGVGSHAAVSHLIRRGARRIGMIEGPEATGSARDEGYRRALREHGFTVQPELMVRGDWTRPGGRAAMDRLLALPSDRRPDAVFCANDLTAIGAIDAVHERDLTVPDDIAVVGFDDVDAATIVNPPLTTVRNPAYQTGQSAGELLLSRMTGEYTGEGRTIVLPCPLVVRRSA</sequence>
<dbReference type="Proteomes" id="UP001339911">
    <property type="component" value="Unassembled WGS sequence"/>
</dbReference>
<keyword evidence="1" id="KW-0805">Transcription regulation</keyword>
<dbReference type="CDD" id="cd06267">
    <property type="entry name" value="PBP1_LacI_sugar_binding-like"/>
    <property type="match status" value="1"/>
</dbReference>
<proteinExistence type="predicted"/>
<dbReference type="InterPro" id="IPR028082">
    <property type="entry name" value="Peripla_BP_I"/>
</dbReference>
<keyword evidence="6" id="KW-1185">Reference proteome</keyword>
<dbReference type="InterPro" id="IPR046335">
    <property type="entry name" value="LacI/GalR-like_sensor"/>
</dbReference>
<comment type="caution">
    <text evidence="5">The sequence shown here is derived from an EMBL/GenBank/DDBJ whole genome shotgun (WGS) entry which is preliminary data.</text>
</comment>
<keyword evidence="3" id="KW-0804">Transcription</keyword>
<evidence type="ECO:0000256" key="2">
    <source>
        <dbReference type="ARBA" id="ARBA00023125"/>
    </source>
</evidence>
<organism evidence="5 6">
    <name type="scientific">Plantactinospora veratri</name>
    <dbReference type="NCBI Taxonomy" id="1436122"/>
    <lineage>
        <taxon>Bacteria</taxon>
        <taxon>Bacillati</taxon>
        <taxon>Actinomycetota</taxon>
        <taxon>Actinomycetes</taxon>
        <taxon>Micromonosporales</taxon>
        <taxon>Micromonosporaceae</taxon>
        <taxon>Plantactinospora</taxon>
    </lineage>
</organism>
<dbReference type="PANTHER" id="PTHR30146:SF109">
    <property type="entry name" value="HTH-TYPE TRANSCRIPTIONAL REGULATOR GALS"/>
    <property type="match status" value="1"/>
</dbReference>
<dbReference type="PROSITE" id="PS50932">
    <property type="entry name" value="HTH_LACI_2"/>
    <property type="match status" value="1"/>
</dbReference>